<protein>
    <recommendedName>
        <fullName evidence="4">MFS transporter</fullName>
    </recommendedName>
</protein>
<feature type="transmembrane region" description="Helical" evidence="1">
    <location>
        <begin position="331"/>
        <end position="354"/>
    </location>
</feature>
<feature type="transmembrane region" description="Helical" evidence="1">
    <location>
        <begin position="70"/>
        <end position="90"/>
    </location>
</feature>
<feature type="transmembrane region" description="Helical" evidence="1">
    <location>
        <begin position="360"/>
        <end position="384"/>
    </location>
</feature>
<evidence type="ECO:0000313" key="3">
    <source>
        <dbReference type="Proteomes" id="UP000437748"/>
    </source>
</evidence>
<dbReference type="RefSeq" id="WP_153418356.1">
    <property type="nucleotide sequence ID" value="NZ_WFLM01000001.1"/>
</dbReference>
<feature type="transmembrane region" description="Helical" evidence="1">
    <location>
        <begin position="40"/>
        <end position="58"/>
    </location>
</feature>
<feature type="transmembrane region" description="Helical" evidence="1">
    <location>
        <begin position="244"/>
        <end position="263"/>
    </location>
</feature>
<feature type="transmembrane region" description="Helical" evidence="1">
    <location>
        <begin position="7"/>
        <end position="28"/>
    </location>
</feature>
<keyword evidence="3" id="KW-1185">Reference proteome</keyword>
<evidence type="ECO:0008006" key="4">
    <source>
        <dbReference type="Google" id="ProtNLM"/>
    </source>
</evidence>
<dbReference type="Proteomes" id="UP000437748">
    <property type="component" value="Unassembled WGS sequence"/>
</dbReference>
<dbReference type="SUPFAM" id="SSF103473">
    <property type="entry name" value="MFS general substrate transporter"/>
    <property type="match status" value="1"/>
</dbReference>
<proteinExistence type="predicted"/>
<dbReference type="InterPro" id="IPR036259">
    <property type="entry name" value="MFS_trans_sf"/>
</dbReference>
<feature type="transmembrane region" description="Helical" evidence="1">
    <location>
        <begin position="102"/>
        <end position="121"/>
    </location>
</feature>
<dbReference type="EMBL" id="WFLM01000001">
    <property type="protein sequence ID" value="KAB8040837.1"/>
    <property type="molecule type" value="Genomic_DNA"/>
</dbReference>
<dbReference type="AlphaFoldDB" id="A0A6N6VYH0"/>
<evidence type="ECO:0000313" key="2">
    <source>
        <dbReference type="EMBL" id="KAB8040837.1"/>
    </source>
</evidence>
<feature type="transmembrane region" description="Helical" evidence="1">
    <location>
        <begin position="206"/>
        <end position="224"/>
    </location>
</feature>
<keyword evidence="1" id="KW-1133">Transmembrane helix</keyword>
<keyword evidence="1" id="KW-0472">Membrane</keyword>
<reference evidence="2 3" key="1">
    <citation type="submission" date="2019-10" db="EMBL/GenBank/DDBJ databases">
        <title>New species of Slilvanegrellaceae.</title>
        <authorList>
            <person name="Pitt A."/>
            <person name="Hahn M.W."/>
        </authorList>
    </citation>
    <scope>NUCLEOTIDE SEQUENCE [LARGE SCALE GENOMIC DNA]</scope>
    <source>
        <strain evidence="2 3">SP-Ram-0.45-NSY-1</strain>
    </source>
</reference>
<organism evidence="2 3">
    <name type="scientific">Silvanigrella paludirubra</name>
    <dbReference type="NCBI Taxonomy" id="2499159"/>
    <lineage>
        <taxon>Bacteria</taxon>
        <taxon>Pseudomonadati</taxon>
        <taxon>Bdellovibrionota</taxon>
        <taxon>Oligoflexia</taxon>
        <taxon>Silvanigrellales</taxon>
        <taxon>Silvanigrellaceae</taxon>
        <taxon>Silvanigrella</taxon>
    </lineage>
</organism>
<feature type="transmembrane region" description="Helical" evidence="1">
    <location>
        <begin position="133"/>
        <end position="157"/>
    </location>
</feature>
<sequence>MDIKNIINLIIGRFISNIGSTICTYSILLYLVSSKRESEIPFVILASVTGSFLGNWVILPRLLIFSSKEILIFANFCAGIFTFLICIFEINTDGNYILSKYSLALFSLIFTLFSILITASAQQFLASENTTRYLHLDSTFLTATKILAPSISIILLFTLKIPIIYIILINGLSYVISALFIFLFLTNNKINYLNINSYNQKGLFSFYINNYFFWIIVIIINLMASTYNGGILVYLNEINLNPKMIAVFMTIQNISMLVSGFITTKWPLLTRHRKFAGIMSGGGLAIIGSSSNLLVLSLGNIIMAIGMTLLLNGFRSFIAEIPNSDSSLKRIYFGQLAFISSVTNLFGILLFSFLTINISSWGAIFIISGFCVLIISIMGTLYSIKRLVY</sequence>
<accession>A0A6N6VYH0</accession>
<gene>
    <name evidence="2" type="ORF">GCL60_02605</name>
</gene>
<keyword evidence="1" id="KW-0812">Transmembrane</keyword>
<feature type="transmembrane region" description="Helical" evidence="1">
    <location>
        <begin position="163"/>
        <end position="185"/>
    </location>
</feature>
<dbReference type="Gene3D" id="1.20.1250.20">
    <property type="entry name" value="MFS general substrate transporter like domains"/>
    <property type="match status" value="1"/>
</dbReference>
<comment type="caution">
    <text evidence="2">The sequence shown here is derived from an EMBL/GenBank/DDBJ whole genome shotgun (WGS) entry which is preliminary data.</text>
</comment>
<evidence type="ECO:0000256" key="1">
    <source>
        <dbReference type="SAM" id="Phobius"/>
    </source>
</evidence>
<name>A0A6N6VYH0_9BACT</name>